<dbReference type="Pfam" id="PF00249">
    <property type="entry name" value="Myb_DNA-binding"/>
    <property type="match status" value="2"/>
</dbReference>
<dbReference type="Proteomes" id="UP000017836">
    <property type="component" value="Unassembled WGS sequence"/>
</dbReference>
<organism evidence="8 9">
    <name type="scientific">Amborella trichopoda</name>
    <dbReference type="NCBI Taxonomy" id="13333"/>
    <lineage>
        <taxon>Eukaryota</taxon>
        <taxon>Viridiplantae</taxon>
        <taxon>Streptophyta</taxon>
        <taxon>Embryophyta</taxon>
        <taxon>Tracheophyta</taxon>
        <taxon>Spermatophyta</taxon>
        <taxon>Magnoliopsida</taxon>
        <taxon>Amborellales</taxon>
        <taxon>Amborellaceae</taxon>
        <taxon>Amborella</taxon>
    </lineage>
</organism>
<evidence type="ECO:0000313" key="9">
    <source>
        <dbReference type="Proteomes" id="UP000017836"/>
    </source>
</evidence>
<keyword evidence="9" id="KW-1185">Reference proteome</keyword>
<dbReference type="PROSITE" id="PS51294">
    <property type="entry name" value="HTH_MYB"/>
    <property type="match status" value="2"/>
</dbReference>
<dbReference type="SMART" id="SM00717">
    <property type="entry name" value="SANT"/>
    <property type="match status" value="2"/>
</dbReference>
<dbReference type="AlphaFoldDB" id="W1NXE9"/>
<evidence type="ECO:0000256" key="1">
    <source>
        <dbReference type="ARBA" id="ARBA00023015"/>
    </source>
</evidence>
<dbReference type="CDD" id="cd00167">
    <property type="entry name" value="SANT"/>
    <property type="match status" value="2"/>
</dbReference>
<dbReference type="InterPro" id="IPR001005">
    <property type="entry name" value="SANT/Myb"/>
</dbReference>
<dbReference type="InterPro" id="IPR051575">
    <property type="entry name" value="Myb-like_DNA-bd"/>
</dbReference>
<dbReference type="Gramene" id="ERN00019">
    <property type="protein sequence ID" value="ERN00019"/>
    <property type="gene ID" value="AMTR_s00105p00029600"/>
</dbReference>
<feature type="region of interest" description="Disordered" evidence="5">
    <location>
        <begin position="143"/>
        <end position="296"/>
    </location>
</feature>
<feature type="compositionally biased region" description="Basic residues" evidence="5">
    <location>
        <begin position="159"/>
        <end position="168"/>
    </location>
</feature>
<feature type="compositionally biased region" description="Basic and acidic residues" evidence="5">
    <location>
        <begin position="313"/>
        <end position="323"/>
    </location>
</feature>
<sequence length="554" mass="61805">MLFGPRSWKKIAGFVPGRTQVQCRERWLNSLDPSLKLEEWTDGEDSKLKAAIAEHGYCWSKIASHVHPRTDSQCRRRWKVLFPEEVPVAQKARKLQKAALISNFVGREKERPAIGPDDFVPVSEENSPDSLVPVSEENMLLGASDGHVGTMNKTCTTPKLKKKRRQKGRASDDLVPVSEENVLLDPSDGHVGNMNQTCTTPKLIKKKKGENRASGDVAKRGVFKSRTKKNSLEDALITEGGGSQSNLCDSGNASRKASSRKSLNKKKRLVEDRNLTTQENFKSHKESKRRKGALSNEDTCLNMIHEIPPLNSFHEKKQKDKQIKSVSLPVNSPTKKKQKKKPVKLGHVSIRENRGATKSSMKPISLRKLKQAIREEAVTSIVSERSCVVERAAFQVTDSSKERGRDNCDQNQGPNAMDENTLVPLQHYGPLLNTRENVSDANPHETAHITEMACCPLVGCSSSEPITMKESPELSLKEDKMCEQCLNQRQDADGSDVSLPQDTLLDKNENSSLLATNLALVSLAEREHASPKKSRRASRKNIDYSEMVKGKVWH</sequence>
<evidence type="ECO:0000256" key="2">
    <source>
        <dbReference type="ARBA" id="ARBA00023125"/>
    </source>
</evidence>
<keyword evidence="2" id="KW-0238">DNA-binding</keyword>
<feature type="region of interest" description="Disordered" evidence="5">
    <location>
        <begin position="398"/>
        <end position="420"/>
    </location>
</feature>
<feature type="compositionally biased region" description="Basic residues" evidence="5">
    <location>
        <begin position="257"/>
        <end position="268"/>
    </location>
</feature>
<dbReference type="PROSITE" id="PS50090">
    <property type="entry name" value="MYB_LIKE"/>
    <property type="match status" value="2"/>
</dbReference>
<feature type="compositionally biased region" description="Basic and acidic residues" evidence="5">
    <location>
        <begin position="210"/>
        <end position="219"/>
    </location>
</feature>
<keyword evidence="3" id="KW-0804">Transcription</keyword>
<evidence type="ECO:0000256" key="3">
    <source>
        <dbReference type="ARBA" id="ARBA00023163"/>
    </source>
</evidence>
<feature type="domain" description="HTH myb-type" evidence="7">
    <location>
        <begin position="32"/>
        <end position="86"/>
    </location>
</feature>
<feature type="compositionally biased region" description="Polar residues" evidence="5">
    <location>
        <begin position="324"/>
        <end position="333"/>
    </location>
</feature>
<dbReference type="PANTHER" id="PTHR46621:SF1">
    <property type="entry name" value="SNRNA-ACTIVATING PROTEIN COMPLEX SUBUNIT 4"/>
    <property type="match status" value="1"/>
</dbReference>
<name>W1NXE9_AMBTC</name>
<dbReference type="eggNOG" id="KOG0048">
    <property type="taxonomic scope" value="Eukaryota"/>
</dbReference>
<accession>W1NXE9</accession>
<gene>
    <name evidence="8" type="ORF">AMTR_s00105p00029600</name>
</gene>
<feature type="compositionally biased region" description="Basic residues" evidence="5">
    <location>
        <begin position="334"/>
        <end position="344"/>
    </location>
</feature>
<feature type="domain" description="Myb-like" evidence="6">
    <location>
        <begin position="1"/>
        <end position="31"/>
    </location>
</feature>
<dbReference type="Gene3D" id="1.10.10.60">
    <property type="entry name" value="Homeodomain-like"/>
    <property type="match status" value="2"/>
</dbReference>
<proteinExistence type="predicted"/>
<evidence type="ECO:0000259" key="6">
    <source>
        <dbReference type="PROSITE" id="PS50090"/>
    </source>
</evidence>
<dbReference type="InterPro" id="IPR009057">
    <property type="entry name" value="Homeodomain-like_sf"/>
</dbReference>
<evidence type="ECO:0000256" key="4">
    <source>
        <dbReference type="ARBA" id="ARBA00023242"/>
    </source>
</evidence>
<evidence type="ECO:0000259" key="7">
    <source>
        <dbReference type="PROSITE" id="PS51294"/>
    </source>
</evidence>
<keyword evidence="4" id="KW-0539">Nucleus</keyword>
<dbReference type="PANTHER" id="PTHR46621">
    <property type="entry name" value="SNRNA-ACTIVATING PROTEIN COMPLEX SUBUNIT 4"/>
    <property type="match status" value="1"/>
</dbReference>
<dbReference type="SUPFAM" id="SSF46689">
    <property type="entry name" value="Homeodomain-like"/>
    <property type="match status" value="1"/>
</dbReference>
<dbReference type="GO" id="GO:0006355">
    <property type="term" value="P:regulation of DNA-templated transcription"/>
    <property type="evidence" value="ECO:0000318"/>
    <property type="project" value="GO_Central"/>
</dbReference>
<feature type="domain" description="Myb-like" evidence="6">
    <location>
        <begin position="32"/>
        <end position="82"/>
    </location>
</feature>
<dbReference type="HOGENOM" id="CLU_492062_0_0_1"/>
<dbReference type="EMBL" id="KI394961">
    <property type="protein sequence ID" value="ERN00019.1"/>
    <property type="molecule type" value="Genomic_DNA"/>
</dbReference>
<feature type="region of interest" description="Disordered" evidence="5">
    <location>
        <begin position="311"/>
        <end position="344"/>
    </location>
</feature>
<dbReference type="InterPro" id="IPR017930">
    <property type="entry name" value="Myb_dom"/>
</dbReference>
<feature type="domain" description="HTH myb-type" evidence="7">
    <location>
        <begin position="1"/>
        <end position="31"/>
    </location>
</feature>
<feature type="compositionally biased region" description="Basic and acidic residues" evidence="5">
    <location>
        <begin position="399"/>
        <end position="408"/>
    </location>
</feature>
<evidence type="ECO:0000256" key="5">
    <source>
        <dbReference type="SAM" id="MobiDB-lite"/>
    </source>
</evidence>
<evidence type="ECO:0000313" key="8">
    <source>
        <dbReference type="EMBL" id="ERN00019.1"/>
    </source>
</evidence>
<keyword evidence="1" id="KW-0805">Transcription regulation</keyword>
<dbReference type="GO" id="GO:0000978">
    <property type="term" value="F:RNA polymerase II cis-regulatory region sequence-specific DNA binding"/>
    <property type="evidence" value="ECO:0000318"/>
    <property type="project" value="GO_Central"/>
</dbReference>
<reference evidence="9" key="1">
    <citation type="journal article" date="2013" name="Science">
        <title>The Amborella genome and the evolution of flowering plants.</title>
        <authorList>
            <consortium name="Amborella Genome Project"/>
        </authorList>
    </citation>
    <scope>NUCLEOTIDE SEQUENCE [LARGE SCALE GENOMIC DNA]</scope>
</reference>
<dbReference type="GO" id="GO:0005634">
    <property type="term" value="C:nucleus"/>
    <property type="evidence" value="ECO:0000318"/>
    <property type="project" value="GO_Central"/>
</dbReference>
<dbReference type="GO" id="GO:0000981">
    <property type="term" value="F:DNA-binding transcription factor activity, RNA polymerase II-specific"/>
    <property type="evidence" value="ECO:0000318"/>
    <property type="project" value="GO_Central"/>
</dbReference>
<protein>
    <submittedName>
        <fullName evidence="8">Uncharacterized protein</fullName>
    </submittedName>
</protein>